<dbReference type="InterPro" id="IPR038695">
    <property type="entry name" value="Saro_0823-like_sf"/>
</dbReference>
<dbReference type="AlphaFoldDB" id="F8BVJ6"/>
<dbReference type="Proteomes" id="UP000007730">
    <property type="component" value="Chromosome"/>
</dbReference>
<dbReference type="Gene3D" id="2.60.120.1140">
    <property type="entry name" value="Protein of unknown function DUF192"/>
    <property type="match status" value="1"/>
</dbReference>
<organism evidence="1 2">
    <name type="scientific">Afipia carboxidovorans (strain ATCC 49405 / DSM 1227 / KCTC 32145 / OM5)</name>
    <name type="common">Oligotropha carboxidovorans</name>
    <dbReference type="NCBI Taxonomy" id="504832"/>
    <lineage>
        <taxon>Bacteria</taxon>
        <taxon>Pseudomonadati</taxon>
        <taxon>Pseudomonadota</taxon>
        <taxon>Alphaproteobacteria</taxon>
        <taxon>Hyphomicrobiales</taxon>
        <taxon>Nitrobacteraceae</taxon>
        <taxon>Afipia</taxon>
    </lineage>
</organism>
<gene>
    <name evidence="1" type="ordered locus">OCA5_c19930</name>
</gene>
<keyword evidence="2" id="KW-1185">Reference proteome</keyword>
<dbReference type="eggNOG" id="COG1430">
    <property type="taxonomic scope" value="Bacteria"/>
</dbReference>
<evidence type="ECO:0000313" key="2">
    <source>
        <dbReference type="Proteomes" id="UP000007730"/>
    </source>
</evidence>
<name>F8BVJ6_AFIC5</name>
<dbReference type="HOGENOM" id="CLU_097039_2_2_5"/>
<dbReference type="KEGG" id="ocg:OCA5_c19930"/>
<evidence type="ECO:0008006" key="3">
    <source>
        <dbReference type="Google" id="ProtNLM"/>
    </source>
</evidence>
<protein>
    <recommendedName>
        <fullName evidence="3">DUF192 domain-containing protein</fullName>
    </recommendedName>
</protein>
<reference evidence="1 2" key="1">
    <citation type="journal article" date="2011" name="J. Bacteriol.">
        <title>Complete genome sequences of the chemolithoautotrophic Oligotropha carboxidovorans strains OM4 and OM5.</title>
        <authorList>
            <person name="Volland S."/>
            <person name="Rachinger M."/>
            <person name="Strittmatter A."/>
            <person name="Daniel R."/>
            <person name="Gottschalk G."/>
            <person name="Meyer O."/>
        </authorList>
    </citation>
    <scope>NUCLEOTIDE SEQUENCE [LARGE SCALE GENOMIC DNA]</scope>
    <source>
        <strain evidence="2">ATCC 49405 / DSM 1227 / KCTC 32145 / OM5</strain>
    </source>
</reference>
<dbReference type="PANTHER" id="PTHR37953">
    <property type="entry name" value="UPF0127 PROTEIN MJ1496"/>
    <property type="match status" value="1"/>
</dbReference>
<dbReference type="InterPro" id="IPR003795">
    <property type="entry name" value="DUF192"/>
</dbReference>
<dbReference type="OrthoDB" id="9808290at2"/>
<dbReference type="EMBL" id="CP002826">
    <property type="protein sequence ID" value="AEI06701.1"/>
    <property type="molecule type" value="Genomic_DNA"/>
</dbReference>
<evidence type="ECO:0000313" key="1">
    <source>
        <dbReference type="EMBL" id="AEI06701.1"/>
    </source>
</evidence>
<accession>F8BVJ6</accession>
<proteinExistence type="predicted"/>
<dbReference type="RefSeq" id="WP_013913135.1">
    <property type="nucleotide sequence ID" value="NC_011386.1"/>
</dbReference>
<dbReference type="Pfam" id="PF02643">
    <property type="entry name" value="DUF192"/>
    <property type="match status" value="1"/>
</dbReference>
<sequence>MAFGLSKARAGRTATVLVAVSAAFGLVLGLGLDFGPTLDRGSVPGMRTAEAAGTETLEIVTKSGVKVYSVEVARTVAEREKGLMFRKELPQGRGMLFDFSPQQHVSMWMKNTYVSLDMIFIQEDGRILRIAENTEPLSERIISSGGPVKAVLELVAGTARKDGLAPGDRVAGPLFGRR</sequence>
<dbReference type="PANTHER" id="PTHR37953:SF1">
    <property type="entry name" value="UPF0127 PROTEIN MJ1496"/>
    <property type="match status" value="1"/>
</dbReference>